<protein>
    <submittedName>
        <fullName evidence="2">Uncharacterized protein</fullName>
    </submittedName>
</protein>
<gene>
    <name evidence="1" type="ORF">NEZAVI_LOCUS3337</name>
    <name evidence="2" type="ORF">NEZAVI_LOCUS4903</name>
</gene>
<dbReference type="Proteomes" id="UP001152798">
    <property type="component" value="Chromosome 2"/>
</dbReference>
<dbReference type="AlphaFoldDB" id="A0A9P0E8X6"/>
<dbReference type="EMBL" id="OV725078">
    <property type="protein sequence ID" value="CAH1392531.1"/>
    <property type="molecule type" value="Genomic_DNA"/>
</dbReference>
<evidence type="ECO:0000313" key="3">
    <source>
        <dbReference type="Proteomes" id="UP001152798"/>
    </source>
</evidence>
<proteinExistence type="predicted"/>
<evidence type="ECO:0000313" key="1">
    <source>
        <dbReference type="EMBL" id="CAH1392531.1"/>
    </source>
</evidence>
<sequence>MGELVIKTIFHLFECFRSFICRQGFPKENGSSVN</sequence>
<reference evidence="2" key="1">
    <citation type="submission" date="2022-01" db="EMBL/GenBank/DDBJ databases">
        <authorList>
            <person name="King R."/>
        </authorList>
    </citation>
    <scope>NUCLEOTIDE SEQUENCE</scope>
</reference>
<evidence type="ECO:0000313" key="2">
    <source>
        <dbReference type="EMBL" id="CAH1394387.1"/>
    </source>
</evidence>
<name>A0A9P0E8X6_NEZVI</name>
<accession>A0A9P0E8X6</accession>
<keyword evidence="3" id="KW-1185">Reference proteome</keyword>
<dbReference type="EMBL" id="OV725078">
    <property type="protein sequence ID" value="CAH1394387.1"/>
    <property type="molecule type" value="Genomic_DNA"/>
</dbReference>
<organism evidence="2 3">
    <name type="scientific">Nezara viridula</name>
    <name type="common">Southern green stink bug</name>
    <name type="synonym">Cimex viridulus</name>
    <dbReference type="NCBI Taxonomy" id="85310"/>
    <lineage>
        <taxon>Eukaryota</taxon>
        <taxon>Metazoa</taxon>
        <taxon>Ecdysozoa</taxon>
        <taxon>Arthropoda</taxon>
        <taxon>Hexapoda</taxon>
        <taxon>Insecta</taxon>
        <taxon>Pterygota</taxon>
        <taxon>Neoptera</taxon>
        <taxon>Paraneoptera</taxon>
        <taxon>Hemiptera</taxon>
        <taxon>Heteroptera</taxon>
        <taxon>Panheteroptera</taxon>
        <taxon>Pentatomomorpha</taxon>
        <taxon>Pentatomoidea</taxon>
        <taxon>Pentatomidae</taxon>
        <taxon>Pentatominae</taxon>
        <taxon>Nezara</taxon>
    </lineage>
</organism>